<feature type="transmembrane region" description="Helical" evidence="1">
    <location>
        <begin position="237"/>
        <end position="259"/>
    </location>
</feature>
<dbReference type="EMBL" id="CP058561">
    <property type="protein sequence ID" value="QUH28448.1"/>
    <property type="molecule type" value="Genomic_DNA"/>
</dbReference>
<feature type="transmembrane region" description="Helical" evidence="1">
    <location>
        <begin position="55"/>
        <end position="75"/>
    </location>
</feature>
<keyword evidence="1" id="KW-1133">Transmembrane helix</keyword>
<protein>
    <submittedName>
        <fullName evidence="2">Uncharacterized protein</fullName>
    </submittedName>
</protein>
<dbReference type="Proteomes" id="UP000677305">
    <property type="component" value="Chromosome"/>
</dbReference>
<evidence type="ECO:0000313" key="3">
    <source>
        <dbReference type="Proteomes" id="UP000677305"/>
    </source>
</evidence>
<reference evidence="2 3" key="1">
    <citation type="submission" date="2020-07" db="EMBL/GenBank/DDBJ databases">
        <title>Vallitalea guaymasensis genome.</title>
        <authorList>
            <person name="Postec A."/>
        </authorList>
    </citation>
    <scope>NUCLEOTIDE SEQUENCE [LARGE SCALE GENOMIC DNA]</scope>
    <source>
        <strain evidence="2 3">Ra1766G1</strain>
    </source>
</reference>
<name>A0A8J8SB70_9FIRM</name>
<dbReference type="RefSeq" id="WP_212692673.1">
    <property type="nucleotide sequence ID" value="NZ_CP058561.1"/>
</dbReference>
<evidence type="ECO:0000256" key="1">
    <source>
        <dbReference type="SAM" id="Phobius"/>
    </source>
</evidence>
<gene>
    <name evidence="2" type="ORF">HYG85_05725</name>
</gene>
<evidence type="ECO:0000313" key="2">
    <source>
        <dbReference type="EMBL" id="QUH28448.1"/>
    </source>
</evidence>
<accession>A0A8J8SB70</accession>
<proteinExistence type="predicted"/>
<feature type="transmembrane region" description="Helical" evidence="1">
    <location>
        <begin position="107"/>
        <end position="129"/>
    </location>
</feature>
<keyword evidence="3" id="KW-1185">Reference proteome</keyword>
<dbReference type="AlphaFoldDB" id="A0A8J8SB70"/>
<feature type="transmembrane region" description="Helical" evidence="1">
    <location>
        <begin position="176"/>
        <end position="195"/>
    </location>
</feature>
<keyword evidence="1" id="KW-0812">Transmembrane</keyword>
<feature type="transmembrane region" description="Helical" evidence="1">
    <location>
        <begin position="149"/>
        <end position="169"/>
    </location>
</feature>
<sequence>MRDFMKAEMFYLKKDTYMKGICFILLVASVGLALWLRSASEGFSMSNILEPLGVVVSMSIILYFIIPIQACIFSTEGFDSGTIKNVLSSGINRTTYITGKFFTEIKVIIWCLIQFYGVFLILYYIGAFITDAEINNIHLEKQMLITIPAIFYNILYLTAYITVIFMIGIIVRKTEVATILSFAFIFGDLIISGYWKESNIIVLRTISENSLMTQIFKFSGIYVVNSQKVVLLGTGDFIRATVVPMAIIIFCTVVAIVVFNKSDI</sequence>
<organism evidence="2 3">
    <name type="scientific">Vallitalea guaymasensis</name>
    <dbReference type="NCBI Taxonomy" id="1185412"/>
    <lineage>
        <taxon>Bacteria</taxon>
        <taxon>Bacillati</taxon>
        <taxon>Bacillota</taxon>
        <taxon>Clostridia</taxon>
        <taxon>Lachnospirales</taxon>
        <taxon>Vallitaleaceae</taxon>
        <taxon>Vallitalea</taxon>
    </lineage>
</organism>
<keyword evidence="1" id="KW-0472">Membrane</keyword>
<dbReference type="KEGG" id="vgu:HYG85_05725"/>